<dbReference type="InterPro" id="IPR008672">
    <property type="entry name" value="Mad1"/>
</dbReference>
<dbReference type="AlphaFoldDB" id="A0A6B2G192"/>
<organism evidence="7">
    <name type="scientific">Myxobolus squamalis</name>
    <name type="common">Myxosporean</name>
    <dbReference type="NCBI Taxonomy" id="59785"/>
    <lineage>
        <taxon>Eukaryota</taxon>
        <taxon>Metazoa</taxon>
        <taxon>Cnidaria</taxon>
        <taxon>Myxozoa</taxon>
        <taxon>Myxosporea</taxon>
        <taxon>Bivalvulida</taxon>
        <taxon>Platysporina</taxon>
        <taxon>Myxobolidae</taxon>
        <taxon>Myxobolus</taxon>
    </lineage>
</organism>
<name>A0A6B2G192_MYXSQ</name>
<dbReference type="GO" id="GO:0051315">
    <property type="term" value="P:attachment of mitotic spindle microtubules to kinetochore"/>
    <property type="evidence" value="ECO:0007669"/>
    <property type="project" value="TreeGrafter"/>
</dbReference>
<evidence type="ECO:0000256" key="4">
    <source>
        <dbReference type="ARBA" id="ARBA00022776"/>
    </source>
</evidence>
<dbReference type="GO" id="GO:0072686">
    <property type="term" value="C:mitotic spindle"/>
    <property type="evidence" value="ECO:0007669"/>
    <property type="project" value="TreeGrafter"/>
</dbReference>
<evidence type="ECO:0000256" key="1">
    <source>
        <dbReference type="ARBA" id="ARBA00004123"/>
    </source>
</evidence>
<dbReference type="Pfam" id="PF05557">
    <property type="entry name" value="MAD"/>
    <property type="match status" value="1"/>
</dbReference>
<dbReference type="PANTHER" id="PTHR23168">
    <property type="entry name" value="MITOTIC SPINDLE ASSEMBLY CHECKPOINT PROTEIN MAD1 MITOTIC ARREST DEFICIENT-LIKE PROTEIN 1"/>
    <property type="match status" value="1"/>
</dbReference>
<keyword evidence="6" id="KW-0131">Cell cycle</keyword>
<dbReference type="GO" id="GO:0051301">
    <property type="term" value="P:cell division"/>
    <property type="evidence" value="ECO:0007669"/>
    <property type="project" value="UniProtKB-KW"/>
</dbReference>
<keyword evidence="5" id="KW-0539">Nucleus</keyword>
<reference evidence="7" key="1">
    <citation type="submission" date="2018-11" db="EMBL/GenBank/DDBJ databases">
        <title>Myxobolus squamalis genome and transcriptome.</title>
        <authorList>
            <person name="Yahalomi D."/>
            <person name="Atkinson S.D."/>
            <person name="Neuhof M."/>
            <person name="Chang E.S."/>
            <person name="Philippe H."/>
            <person name="Cartwright P."/>
            <person name="Bartholomew J.L."/>
            <person name="Huchon D."/>
        </authorList>
    </citation>
    <scope>NUCLEOTIDE SEQUENCE</scope>
    <source>
        <strain evidence="7">71B08</strain>
        <tissue evidence="7">Whole</tissue>
    </source>
</reference>
<evidence type="ECO:0000256" key="5">
    <source>
        <dbReference type="ARBA" id="ARBA00023242"/>
    </source>
</evidence>
<dbReference type="GO" id="GO:0007094">
    <property type="term" value="P:mitotic spindle assembly checkpoint signaling"/>
    <property type="evidence" value="ECO:0007669"/>
    <property type="project" value="InterPro"/>
</dbReference>
<dbReference type="PANTHER" id="PTHR23168:SF0">
    <property type="entry name" value="MITOTIC SPINDLE ASSEMBLY CHECKPOINT PROTEIN MAD1"/>
    <property type="match status" value="1"/>
</dbReference>
<comment type="subcellular location">
    <subcellularLocation>
        <location evidence="1">Nucleus</location>
    </subcellularLocation>
</comment>
<dbReference type="EMBL" id="GHBR01002547">
    <property type="protein sequence ID" value="NDJ97292.1"/>
    <property type="molecule type" value="Transcribed_RNA"/>
</dbReference>
<dbReference type="Gene3D" id="3.30.457.60">
    <property type="match status" value="1"/>
</dbReference>
<comment type="similarity">
    <text evidence="2">Belongs to the MAD1 family.</text>
</comment>
<proteinExistence type="inferred from homology"/>
<sequence>MHKVSENDRILNLSRNPHEIYEETITKKFENVLVQNETMNKAIKLMSNDVKNRSNLEENKNYQHLLKSIKDLPSASELHKTKEEASKFKTLAARYKQVCAEKISSLRSDYTKLLGYGIEYQPQDNSIRLTSIYSQTPEQYLIFKKSDDGKSFQLIHNQFLESISNSTLSYKDFPALNSAVNLELYKSTIHA</sequence>
<evidence type="ECO:0000313" key="7">
    <source>
        <dbReference type="EMBL" id="NDJ97292.1"/>
    </source>
</evidence>
<evidence type="ECO:0000256" key="6">
    <source>
        <dbReference type="ARBA" id="ARBA00023306"/>
    </source>
</evidence>
<keyword evidence="4" id="KW-0498">Mitosis</keyword>
<evidence type="ECO:0000256" key="3">
    <source>
        <dbReference type="ARBA" id="ARBA00022618"/>
    </source>
</evidence>
<dbReference type="GO" id="GO:0005635">
    <property type="term" value="C:nuclear envelope"/>
    <property type="evidence" value="ECO:0007669"/>
    <property type="project" value="TreeGrafter"/>
</dbReference>
<dbReference type="GO" id="GO:0000776">
    <property type="term" value="C:kinetochore"/>
    <property type="evidence" value="ECO:0007669"/>
    <property type="project" value="TreeGrafter"/>
</dbReference>
<evidence type="ECO:0000256" key="2">
    <source>
        <dbReference type="ARBA" id="ARBA00008029"/>
    </source>
</evidence>
<keyword evidence="3" id="KW-0132">Cell division</keyword>
<accession>A0A6B2G192</accession>
<protein>
    <submittedName>
        <fullName evidence="7">Mitotic spindle assembly checkpoint protein MAD1 (Trinotate prediction)</fullName>
    </submittedName>
</protein>